<dbReference type="InParanoid" id="A0A4Q1BVW1"/>
<feature type="transmembrane region" description="Helical" evidence="1">
    <location>
        <begin position="13"/>
        <end position="32"/>
    </location>
</feature>
<comment type="caution">
    <text evidence="2">The sequence shown here is derived from an EMBL/GenBank/DDBJ whole genome shotgun (WGS) entry which is preliminary data.</text>
</comment>
<sequence>MAGAGFHPHPPPLLHRGLAKALGAGMWFFIFYRARQDGAALIGLRHPWDGHGHDGR</sequence>
<evidence type="ECO:0000313" key="2">
    <source>
        <dbReference type="EMBL" id="RXK42258.1"/>
    </source>
</evidence>
<dbReference type="GO" id="GO:0045271">
    <property type="term" value="C:respiratory chain complex I"/>
    <property type="evidence" value="ECO:0007669"/>
    <property type="project" value="InterPro"/>
</dbReference>
<keyword evidence="3" id="KW-1185">Reference proteome</keyword>
<reference evidence="2 3" key="1">
    <citation type="submission" date="2016-06" db="EMBL/GenBank/DDBJ databases">
        <title>Evolution of pathogenesis and genome organization in the Tremellales.</title>
        <authorList>
            <person name="Cuomo C."/>
            <person name="Litvintseva A."/>
            <person name="Heitman J."/>
            <person name="Chen Y."/>
            <person name="Sun S."/>
            <person name="Springer D."/>
            <person name="Dromer F."/>
            <person name="Young S."/>
            <person name="Zeng Q."/>
            <person name="Chapman S."/>
            <person name="Gujja S."/>
            <person name="Saif S."/>
            <person name="Birren B."/>
        </authorList>
    </citation>
    <scope>NUCLEOTIDE SEQUENCE [LARGE SCALE GENOMIC DNA]</scope>
    <source>
        <strain evidence="2 3">ATCC 28783</strain>
    </source>
</reference>
<protein>
    <submittedName>
        <fullName evidence="2">Uncharacterized protein</fullName>
    </submittedName>
</protein>
<dbReference type="STRING" id="5217.A0A4Q1BVW1"/>
<gene>
    <name evidence="2" type="ORF">M231_00618</name>
</gene>
<dbReference type="Proteomes" id="UP000289152">
    <property type="component" value="Unassembled WGS sequence"/>
</dbReference>
<dbReference type="EMBL" id="SDIL01000003">
    <property type="protein sequence ID" value="RXK42258.1"/>
    <property type="molecule type" value="Genomic_DNA"/>
</dbReference>
<dbReference type="OrthoDB" id="531564at2759"/>
<evidence type="ECO:0000313" key="3">
    <source>
        <dbReference type="Proteomes" id="UP000289152"/>
    </source>
</evidence>
<evidence type="ECO:0000256" key="1">
    <source>
        <dbReference type="SAM" id="Phobius"/>
    </source>
</evidence>
<dbReference type="AlphaFoldDB" id="A0A4Q1BVW1"/>
<dbReference type="PANTHER" id="PTHR36987:SF1">
    <property type="entry name" value="NADH DEHYDROGENASE [UBIQUINONE] 1 BETA SUBCOMPLEX SUBUNIT 2"/>
    <property type="match status" value="1"/>
</dbReference>
<dbReference type="InterPro" id="IPR044980">
    <property type="entry name" value="NDUFB2_plant/fungi"/>
</dbReference>
<proteinExistence type="predicted"/>
<accession>A0A4Q1BVW1</accession>
<organism evidence="2 3">
    <name type="scientific">Tremella mesenterica</name>
    <name type="common">Jelly fungus</name>
    <dbReference type="NCBI Taxonomy" id="5217"/>
    <lineage>
        <taxon>Eukaryota</taxon>
        <taxon>Fungi</taxon>
        <taxon>Dikarya</taxon>
        <taxon>Basidiomycota</taxon>
        <taxon>Agaricomycotina</taxon>
        <taxon>Tremellomycetes</taxon>
        <taxon>Tremellales</taxon>
        <taxon>Tremellaceae</taxon>
        <taxon>Tremella</taxon>
    </lineage>
</organism>
<keyword evidence="1" id="KW-1133">Transmembrane helix</keyword>
<name>A0A4Q1BVW1_TREME</name>
<keyword evidence="1" id="KW-0472">Membrane</keyword>
<dbReference type="PANTHER" id="PTHR36987">
    <property type="entry name" value="NADH DEHYDROGENASE [UBIQUINONE] 1 BETA SUBCOMPLEX SUBUNIT 2-LIKE"/>
    <property type="match status" value="1"/>
</dbReference>
<dbReference type="GO" id="GO:0005743">
    <property type="term" value="C:mitochondrial inner membrane"/>
    <property type="evidence" value="ECO:0007669"/>
    <property type="project" value="InterPro"/>
</dbReference>
<dbReference type="VEuPathDB" id="FungiDB:TREMEDRAFT_31825"/>
<keyword evidence="1" id="KW-0812">Transmembrane</keyword>